<dbReference type="InterPro" id="IPR029044">
    <property type="entry name" value="Nucleotide-diphossugar_trans"/>
</dbReference>
<proteinExistence type="predicted"/>
<evidence type="ECO:0000256" key="2">
    <source>
        <dbReference type="ARBA" id="ARBA00022676"/>
    </source>
</evidence>
<dbReference type="RefSeq" id="XP_007719476.1">
    <property type="nucleotide sequence ID" value="XM_007721286.1"/>
</dbReference>
<keyword evidence="7" id="KW-0325">Glycoprotein</keyword>
<dbReference type="GO" id="GO:0016020">
    <property type="term" value="C:membrane"/>
    <property type="evidence" value="ECO:0007669"/>
    <property type="project" value="UniProtKB-SubCell"/>
</dbReference>
<dbReference type="STRING" id="1182541.W9YQQ2"/>
<dbReference type="AlphaFoldDB" id="W9YQQ2"/>
<evidence type="ECO:0000256" key="7">
    <source>
        <dbReference type="ARBA" id="ARBA00023180"/>
    </source>
</evidence>
<dbReference type="PANTHER" id="PTHR47844">
    <property type="entry name" value="SYNTHASE CPS1, PUTATIVE (AFU_ORTHOLOGUE AFUA_7G02500)-RELATED"/>
    <property type="match status" value="1"/>
</dbReference>
<dbReference type="Pfam" id="PF13641">
    <property type="entry name" value="Glyco_tranf_2_3"/>
    <property type="match status" value="1"/>
</dbReference>
<dbReference type="EMBL" id="AMWN01000001">
    <property type="protein sequence ID" value="EXJ95247.1"/>
    <property type="molecule type" value="Genomic_DNA"/>
</dbReference>
<dbReference type="GO" id="GO:0016757">
    <property type="term" value="F:glycosyltransferase activity"/>
    <property type="evidence" value="ECO:0007669"/>
    <property type="project" value="UniProtKB-KW"/>
</dbReference>
<comment type="subcellular location">
    <subcellularLocation>
        <location evidence="1">Membrane</location>
    </subcellularLocation>
</comment>
<keyword evidence="5" id="KW-1133">Transmembrane helix</keyword>
<accession>W9YQQ2</accession>
<dbReference type="InterPro" id="IPR052427">
    <property type="entry name" value="Glycosyltrans_GT2/GT47"/>
</dbReference>
<sequence>MVESTSCATYLGPVLLAVFLLRDLLERWASSRNQARYRPFAFPNPETRKYHISDVSIIIPTVDTDPSFTRCLCGLLNHKPLEIIIVATETERYRVQALVHNATVQKAAAAAGGKTHIRILTVRHANKRDQLVQGISASRGEILALVDDDAFWQNERLLWHLLAPFQEDDIGLVGCPITKVSNIITPWEVAAIRLRGKRHGSMKSAYAADGGINFCVSGVTMLLRGEILRDPEFQHAFTNDFWMGHRQNSGDDSFITRWVLFRHQMKDDDNNNIISQSHPWLQRKPQQINNTDNLNHINVENNVHGNPQHSTRTQWRLGMQLTSEAEVGTSIMPDARFAGQLKRWYRSGLRHRLMCLFFEPGIRAMWRTCPYMTRKMVEGMLTPVLLPLRLYALYATFDVFPGLALFILTWKICSYIHGLFTFSLEYPYTGKYWWAAVLVDHLYLVSDWYCWATLGTEAWMTRRDVDQEERQVEVVSEGMSPNTDMRRDVRENGNVTENVDGVVDMTD</sequence>
<keyword evidence="3" id="KW-0808">Transferase</keyword>
<evidence type="ECO:0000256" key="5">
    <source>
        <dbReference type="ARBA" id="ARBA00022989"/>
    </source>
</evidence>
<comment type="caution">
    <text evidence="8">The sequence shown here is derived from an EMBL/GenBank/DDBJ whole genome shotgun (WGS) entry which is preliminary data.</text>
</comment>
<keyword evidence="4" id="KW-0812">Transmembrane</keyword>
<evidence type="ECO:0008006" key="10">
    <source>
        <dbReference type="Google" id="ProtNLM"/>
    </source>
</evidence>
<dbReference type="eggNOG" id="ENOG502QTJK">
    <property type="taxonomic scope" value="Eukaryota"/>
</dbReference>
<keyword evidence="2" id="KW-0328">Glycosyltransferase</keyword>
<dbReference type="SUPFAM" id="SSF53448">
    <property type="entry name" value="Nucleotide-diphospho-sugar transferases"/>
    <property type="match status" value="1"/>
</dbReference>
<evidence type="ECO:0000256" key="3">
    <source>
        <dbReference type="ARBA" id="ARBA00022679"/>
    </source>
</evidence>
<keyword evidence="9" id="KW-1185">Reference proteome</keyword>
<reference evidence="8 9" key="1">
    <citation type="submission" date="2013-03" db="EMBL/GenBank/DDBJ databases">
        <title>The Genome Sequence of Capronia coronata CBS 617.96.</title>
        <authorList>
            <consortium name="The Broad Institute Genomics Platform"/>
            <person name="Cuomo C."/>
            <person name="de Hoog S."/>
            <person name="Gorbushina A."/>
            <person name="Walker B."/>
            <person name="Young S.K."/>
            <person name="Zeng Q."/>
            <person name="Gargeya S."/>
            <person name="Fitzgerald M."/>
            <person name="Haas B."/>
            <person name="Abouelleil A."/>
            <person name="Allen A.W."/>
            <person name="Alvarado L."/>
            <person name="Arachchi H.M."/>
            <person name="Berlin A.M."/>
            <person name="Chapman S.B."/>
            <person name="Gainer-Dewar J."/>
            <person name="Goldberg J."/>
            <person name="Griggs A."/>
            <person name="Gujja S."/>
            <person name="Hansen M."/>
            <person name="Howarth C."/>
            <person name="Imamovic A."/>
            <person name="Ireland A."/>
            <person name="Larimer J."/>
            <person name="McCowan C."/>
            <person name="Murphy C."/>
            <person name="Pearson M."/>
            <person name="Poon T.W."/>
            <person name="Priest M."/>
            <person name="Roberts A."/>
            <person name="Saif S."/>
            <person name="Shea T."/>
            <person name="Sisk P."/>
            <person name="Sykes S."/>
            <person name="Wortman J."/>
            <person name="Nusbaum C."/>
            <person name="Birren B."/>
        </authorList>
    </citation>
    <scope>NUCLEOTIDE SEQUENCE [LARGE SCALE GENOMIC DNA]</scope>
    <source>
        <strain evidence="8 9">CBS 617.96</strain>
    </source>
</reference>
<dbReference type="HOGENOM" id="CLU_019940_3_0_1"/>
<evidence type="ECO:0000313" key="8">
    <source>
        <dbReference type="EMBL" id="EXJ95247.1"/>
    </source>
</evidence>
<evidence type="ECO:0000256" key="6">
    <source>
        <dbReference type="ARBA" id="ARBA00023136"/>
    </source>
</evidence>
<dbReference type="OrthoDB" id="2849215at2759"/>
<keyword evidence="6" id="KW-0472">Membrane</keyword>
<name>W9YQQ2_9EURO</name>
<dbReference type="Gene3D" id="3.90.550.10">
    <property type="entry name" value="Spore Coat Polysaccharide Biosynthesis Protein SpsA, Chain A"/>
    <property type="match status" value="1"/>
</dbReference>
<organism evidence="8 9">
    <name type="scientific">Capronia coronata CBS 617.96</name>
    <dbReference type="NCBI Taxonomy" id="1182541"/>
    <lineage>
        <taxon>Eukaryota</taxon>
        <taxon>Fungi</taxon>
        <taxon>Dikarya</taxon>
        <taxon>Ascomycota</taxon>
        <taxon>Pezizomycotina</taxon>
        <taxon>Eurotiomycetes</taxon>
        <taxon>Chaetothyriomycetidae</taxon>
        <taxon>Chaetothyriales</taxon>
        <taxon>Herpotrichiellaceae</taxon>
        <taxon>Capronia</taxon>
    </lineage>
</organism>
<evidence type="ECO:0000313" key="9">
    <source>
        <dbReference type="Proteomes" id="UP000019484"/>
    </source>
</evidence>
<dbReference type="Proteomes" id="UP000019484">
    <property type="component" value="Unassembled WGS sequence"/>
</dbReference>
<gene>
    <name evidence="8" type="ORF">A1O1_00367</name>
</gene>
<dbReference type="GeneID" id="19155275"/>
<protein>
    <recommendedName>
        <fullName evidence="10">Glycosyltransferase 2-like domain-containing protein</fullName>
    </recommendedName>
</protein>
<evidence type="ECO:0000256" key="4">
    <source>
        <dbReference type="ARBA" id="ARBA00022692"/>
    </source>
</evidence>
<evidence type="ECO:0000256" key="1">
    <source>
        <dbReference type="ARBA" id="ARBA00004370"/>
    </source>
</evidence>
<dbReference type="PANTHER" id="PTHR47844:SF1">
    <property type="entry name" value="EXOSTOSIN-LIKE 2"/>
    <property type="match status" value="1"/>
</dbReference>